<organism evidence="1 2">
    <name type="scientific">Sorghum bicolor</name>
    <name type="common">Sorghum</name>
    <name type="synonym">Sorghum vulgare</name>
    <dbReference type="NCBI Taxonomy" id="4558"/>
    <lineage>
        <taxon>Eukaryota</taxon>
        <taxon>Viridiplantae</taxon>
        <taxon>Streptophyta</taxon>
        <taxon>Embryophyta</taxon>
        <taxon>Tracheophyta</taxon>
        <taxon>Spermatophyta</taxon>
        <taxon>Magnoliopsida</taxon>
        <taxon>Liliopsida</taxon>
        <taxon>Poales</taxon>
        <taxon>Poaceae</taxon>
        <taxon>PACMAD clade</taxon>
        <taxon>Panicoideae</taxon>
        <taxon>Andropogonodae</taxon>
        <taxon>Andropogoneae</taxon>
        <taxon>Sorghinae</taxon>
        <taxon>Sorghum</taxon>
    </lineage>
</organism>
<dbReference type="AlphaFoldDB" id="A0A921RY96"/>
<accession>A0A921RY96</accession>
<dbReference type="Proteomes" id="UP000807115">
    <property type="component" value="Chromosome 1"/>
</dbReference>
<gene>
    <name evidence="1" type="ORF">BDA96_01G126800</name>
</gene>
<reference evidence="1" key="1">
    <citation type="journal article" date="2019" name="BMC Genomics">
        <title>A new reference genome for Sorghum bicolor reveals high levels of sequence similarity between sweet and grain genotypes: implications for the genetics of sugar metabolism.</title>
        <authorList>
            <person name="Cooper E.A."/>
            <person name="Brenton Z.W."/>
            <person name="Flinn B.S."/>
            <person name="Jenkins J."/>
            <person name="Shu S."/>
            <person name="Flowers D."/>
            <person name="Luo F."/>
            <person name="Wang Y."/>
            <person name="Xia P."/>
            <person name="Barry K."/>
            <person name="Daum C."/>
            <person name="Lipzen A."/>
            <person name="Yoshinaga Y."/>
            <person name="Schmutz J."/>
            <person name="Saski C."/>
            <person name="Vermerris W."/>
            <person name="Kresovich S."/>
        </authorList>
    </citation>
    <scope>NUCLEOTIDE SEQUENCE</scope>
</reference>
<reference evidence="1" key="2">
    <citation type="submission" date="2020-10" db="EMBL/GenBank/DDBJ databases">
        <authorList>
            <person name="Cooper E.A."/>
            <person name="Brenton Z.W."/>
            <person name="Flinn B.S."/>
            <person name="Jenkins J."/>
            <person name="Shu S."/>
            <person name="Flowers D."/>
            <person name="Luo F."/>
            <person name="Wang Y."/>
            <person name="Xia P."/>
            <person name="Barry K."/>
            <person name="Daum C."/>
            <person name="Lipzen A."/>
            <person name="Yoshinaga Y."/>
            <person name="Schmutz J."/>
            <person name="Saski C."/>
            <person name="Vermerris W."/>
            <person name="Kresovich S."/>
        </authorList>
    </citation>
    <scope>NUCLEOTIDE SEQUENCE</scope>
</reference>
<proteinExistence type="predicted"/>
<evidence type="ECO:0000313" key="2">
    <source>
        <dbReference type="Proteomes" id="UP000807115"/>
    </source>
</evidence>
<name>A0A921RY96_SORBI</name>
<evidence type="ECO:0000313" key="1">
    <source>
        <dbReference type="EMBL" id="KAG0547971.1"/>
    </source>
</evidence>
<protein>
    <submittedName>
        <fullName evidence="1">Uncharacterized protein</fullName>
    </submittedName>
</protein>
<sequence length="93" mass="10057">MESYGFKIDHGMEESSLDSVHATDASLSLLDPVEAPDSEEMTPRVVVLDSMEVVPNSVEMVPDSVETLCARYGTFHVGDTFGEACFPSSPSRS</sequence>
<comment type="caution">
    <text evidence="1">The sequence shown here is derived from an EMBL/GenBank/DDBJ whole genome shotgun (WGS) entry which is preliminary data.</text>
</comment>
<dbReference type="EMBL" id="CM027680">
    <property type="protein sequence ID" value="KAG0547971.1"/>
    <property type="molecule type" value="Genomic_DNA"/>
</dbReference>